<dbReference type="EMBL" id="QMPZ01000124">
    <property type="protein sequence ID" value="RLE08006.1"/>
    <property type="molecule type" value="Genomic_DNA"/>
</dbReference>
<proteinExistence type="inferred from homology"/>
<comment type="similarity">
    <text evidence="1">Belongs to the HypD family.</text>
</comment>
<protein>
    <submittedName>
        <fullName evidence="4">Hydrogenase formation protein HypD</fullName>
    </submittedName>
</protein>
<dbReference type="NCBIfam" id="TIGR00075">
    <property type="entry name" value="hypD"/>
    <property type="match status" value="1"/>
</dbReference>
<evidence type="ECO:0000313" key="4">
    <source>
        <dbReference type="EMBL" id="RLE08006.1"/>
    </source>
</evidence>
<dbReference type="Pfam" id="PF01924">
    <property type="entry name" value="HypD"/>
    <property type="match status" value="1"/>
</dbReference>
<evidence type="ECO:0000313" key="5">
    <source>
        <dbReference type="Proteomes" id="UP000279422"/>
    </source>
</evidence>
<dbReference type="Gene3D" id="3.40.50.11750">
    <property type="entry name" value="HypD, alpha/beta domain 1"/>
    <property type="match status" value="2"/>
</dbReference>
<comment type="caution">
    <text evidence="4">The sequence shown here is derived from an EMBL/GenBank/DDBJ whole genome shotgun (WGS) entry which is preliminary data.</text>
</comment>
<dbReference type="GO" id="GO:0051604">
    <property type="term" value="P:protein maturation"/>
    <property type="evidence" value="ECO:0007669"/>
    <property type="project" value="TreeGrafter"/>
</dbReference>
<dbReference type="GO" id="GO:0005506">
    <property type="term" value="F:iron ion binding"/>
    <property type="evidence" value="ECO:0007669"/>
    <property type="project" value="TreeGrafter"/>
</dbReference>
<organism evidence="4 5">
    <name type="scientific">Aerophobetes bacterium</name>
    <dbReference type="NCBI Taxonomy" id="2030807"/>
    <lineage>
        <taxon>Bacteria</taxon>
        <taxon>Candidatus Aerophobota</taxon>
    </lineage>
</organism>
<sequence>MRYVSEFREYKLVEGITQRIARIARKLAREIRLMEVCGTHAMAILRYGIKELIPPNIKLLSGPGCPVCVTPDEYIDKACAYAREGFLIATFGDMIKVPGSKGSLLEEKSRGRKIKVVYSAMDALKLAKSSPEEKVIFLGIGFETTAPTVAASISVAKEEGIANFMVLCGHKLIPPAMKALLEDGEAKIDGFLCPGHVSTIIGSKAYEFLARDYGVPCVVTGFEPLDILQGINLLISQIYQGRAEVENEYTRAVSSEGNPAARALLKRVFRVSDSQWRGMGTIKDSGLKIAESYSSYDVQTRYPMEVKSSRKKKGCRCGEVLRGLIEPPECALFKNPCSPSNPLGPCMVSIEGACNVYYRFGCKGV</sequence>
<dbReference type="InterPro" id="IPR042243">
    <property type="entry name" value="HypD_1"/>
</dbReference>
<evidence type="ECO:0000256" key="1">
    <source>
        <dbReference type="ARBA" id="ARBA00007888"/>
    </source>
</evidence>
<evidence type="ECO:0000256" key="3">
    <source>
        <dbReference type="ARBA" id="ARBA00023004"/>
    </source>
</evidence>
<name>A0A497E303_UNCAE</name>
<dbReference type="PIRSF" id="PIRSF005622">
    <property type="entry name" value="Hydrgn_mat_hypD"/>
    <property type="match status" value="1"/>
</dbReference>
<dbReference type="GO" id="GO:0070025">
    <property type="term" value="F:carbon monoxide binding"/>
    <property type="evidence" value="ECO:0007669"/>
    <property type="project" value="TreeGrafter"/>
</dbReference>
<keyword evidence="3" id="KW-0408">Iron</keyword>
<dbReference type="PANTHER" id="PTHR30149">
    <property type="entry name" value="HYDROGENASE PROTEIN ASSEMBLY PROTEIN HYPD"/>
    <property type="match status" value="1"/>
</dbReference>
<dbReference type="InterPro" id="IPR002780">
    <property type="entry name" value="Hyd_form_HypD"/>
</dbReference>
<dbReference type="PANTHER" id="PTHR30149:SF0">
    <property type="entry name" value="HYDROGENASE MATURATION FACTOR HYPD"/>
    <property type="match status" value="1"/>
</dbReference>
<dbReference type="InterPro" id="IPR042244">
    <property type="entry name" value="HypD_2_sf"/>
</dbReference>
<dbReference type="Gene3D" id="6.10.20.100">
    <property type="match status" value="1"/>
</dbReference>
<dbReference type="GO" id="GO:0051539">
    <property type="term" value="F:4 iron, 4 sulfur cluster binding"/>
    <property type="evidence" value="ECO:0007669"/>
    <property type="project" value="TreeGrafter"/>
</dbReference>
<reference evidence="4 5" key="1">
    <citation type="submission" date="2018-06" db="EMBL/GenBank/DDBJ databases">
        <title>Extensive metabolic versatility and redundancy in microbially diverse, dynamic hydrothermal sediments.</title>
        <authorList>
            <person name="Dombrowski N."/>
            <person name="Teske A."/>
            <person name="Baker B.J."/>
        </authorList>
    </citation>
    <scope>NUCLEOTIDE SEQUENCE [LARGE SCALE GENOMIC DNA]</scope>
    <source>
        <strain evidence="4">B47_G16</strain>
    </source>
</reference>
<evidence type="ECO:0000256" key="2">
    <source>
        <dbReference type="ARBA" id="ARBA00022723"/>
    </source>
</evidence>
<accession>A0A497E303</accession>
<dbReference type="Proteomes" id="UP000279422">
    <property type="component" value="Unassembled WGS sequence"/>
</dbReference>
<gene>
    <name evidence="4" type="ORF">DRJ00_07075</name>
</gene>
<dbReference type="AlphaFoldDB" id="A0A497E303"/>
<keyword evidence="2" id="KW-0479">Metal-binding</keyword>